<comment type="caution">
    <text evidence="2">The sequence shown here is derived from an EMBL/GenBank/DDBJ whole genome shotgun (WGS) entry which is preliminary data.</text>
</comment>
<evidence type="ECO:0000313" key="2">
    <source>
        <dbReference type="EMBL" id="KAJ4849585.1"/>
    </source>
</evidence>
<dbReference type="PANTHER" id="PTHR34427:SF5">
    <property type="entry name" value="DUF4283 DOMAIN-CONTAINING PROTEIN"/>
    <property type="match status" value="1"/>
</dbReference>
<feature type="region of interest" description="Disordered" evidence="1">
    <location>
        <begin position="72"/>
        <end position="94"/>
    </location>
</feature>
<gene>
    <name evidence="2" type="ORF">Tsubulata_019352</name>
</gene>
<reference evidence="2" key="1">
    <citation type="submission" date="2022-02" db="EMBL/GenBank/DDBJ databases">
        <authorList>
            <person name="Henning P.M."/>
            <person name="McCubbin A.G."/>
            <person name="Shore J.S."/>
        </authorList>
    </citation>
    <scope>NUCLEOTIDE SEQUENCE</scope>
    <source>
        <strain evidence="2">F60SS</strain>
        <tissue evidence="2">Leaves</tissue>
    </source>
</reference>
<feature type="compositionally biased region" description="Basic and acidic residues" evidence="1">
    <location>
        <begin position="81"/>
        <end position="94"/>
    </location>
</feature>
<keyword evidence="3" id="KW-1185">Reference proteome</keyword>
<accession>A0A9Q0JQZ3</accession>
<dbReference type="CDD" id="cd00590">
    <property type="entry name" value="RRM_SF"/>
    <property type="match status" value="1"/>
</dbReference>
<evidence type="ECO:0000313" key="3">
    <source>
        <dbReference type="Proteomes" id="UP001141552"/>
    </source>
</evidence>
<evidence type="ECO:0008006" key="4">
    <source>
        <dbReference type="Google" id="ProtNLM"/>
    </source>
</evidence>
<dbReference type="Gene3D" id="3.30.70.330">
    <property type="match status" value="1"/>
</dbReference>
<dbReference type="AlphaFoldDB" id="A0A9Q0JQZ3"/>
<dbReference type="InterPro" id="IPR035979">
    <property type="entry name" value="RBD_domain_sf"/>
</dbReference>
<dbReference type="Proteomes" id="UP001141552">
    <property type="component" value="Unassembled WGS sequence"/>
</dbReference>
<sequence>MRAINVYVENIPSHWSPIGMHRIMSKYGVVMDVFLPRKLSWNGVRHGFVRFKNNGYVLGIIKKHNAIVTEEGRPKANRARSMAEPRKEDRRKKDVGIPKVADEKGMLKACAFDILRSNTVTYDLCSRINSLIDSVVDVKALGSNHFLLAFDSREDMSTCLKSGLLSDSGIFEWLKPWEEGDCATNRLCCVNIYGAPPQACCEEVFSQVIIRFGSFIKLHNSLEDSNDLEVAKVLVSTTYKDSIQRSYKAKINNHVYDIRVIDVQPSSPFELRCSFGVNARNNRGGPGDAPQNGINGRSGGRRSEPVSDRDDNNSPDSFGIRDTIKNLGKGKQVMISEAVVDKRSKVQLSFGVLMDVEDDADIEARNSRVRRNADSSSPASFNSHEVASKIDRVFLDSESLSLFSSINLKAGSKRDSDHCPLILAQEAINWGARPFKFLSCWLLHPEFDEVLEEI</sequence>
<protein>
    <recommendedName>
        <fullName evidence="4">RRM domain-containing protein</fullName>
    </recommendedName>
</protein>
<feature type="compositionally biased region" description="Basic and acidic residues" evidence="1">
    <location>
        <begin position="301"/>
        <end position="312"/>
    </location>
</feature>
<dbReference type="OrthoDB" id="861279at2759"/>
<dbReference type="PANTHER" id="PTHR34427">
    <property type="entry name" value="DUF4283 DOMAIN PROTEIN"/>
    <property type="match status" value="1"/>
</dbReference>
<reference evidence="2" key="2">
    <citation type="journal article" date="2023" name="Plants (Basel)">
        <title>Annotation of the Turnera subulata (Passifloraceae) Draft Genome Reveals the S-Locus Evolved after the Divergence of Turneroideae from Passifloroideae in a Stepwise Manner.</title>
        <authorList>
            <person name="Henning P.M."/>
            <person name="Roalson E.H."/>
            <person name="Mir W."/>
            <person name="McCubbin A.G."/>
            <person name="Shore J.S."/>
        </authorList>
    </citation>
    <scope>NUCLEOTIDE SEQUENCE</scope>
    <source>
        <strain evidence="2">F60SS</strain>
    </source>
</reference>
<organism evidence="2 3">
    <name type="scientific">Turnera subulata</name>
    <dbReference type="NCBI Taxonomy" id="218843"/>
    <lineage>
        <taxon>Eukaryota</taxon>
        <taxon>Viridiplantae</taxon>
        <taxon>Streptophyta</taxon>
        <taxon>Embryophyta</taxon>
        <taxon>Tracheophyta</taxon>
        <taxon>Spermatophyta</taxon>
        <taxon>Magnoliopsida</taxon>
        <taxon>eudicotyledons</taxon>
        <taxon>Gunneridae</taxon>
        <taxon>Pentapetalae</taxon>
        <taxon>rosids</taxon>
        <taxon>fabids</taxon>
        <taxon>Malpighiales</taxon>
        <taxon>Passifloraceae</taxon>
        <taxon>Turnera</taxon>
    </lineage>
</organism>
<feature type="non-terminal residue" evidence="2">
    <location>
        <position position="1"/>
    </location>
</feature>
<dbReference type="InterPro" id="IPR012677">
    <property type="entry name" value="Nucleotide-bd_a/b_plait_sf"/>
</dbReference>
<name>A0A9Q0JQZ3_9ROSI</name>
<dbReference type="SUPFAM" id="SSF54928">
    <property type="entry name" value="RNA-binding domain, RBD"/>
    <property type="match status" value="1"/>
</dbReference>
<proteinExistence type="predicted"/>
<dbReference type="GO" id="GO:0003676">
    <property type="term" value="F:nucleic acid binding"/>
    <property type="evidence" value="ECO:0007669"/>
    <property type="project" value="InterPro"/>
</dbReference>
<feature type="region of interest" description="Disordered" evidence="1">
    <location>
        <begin position="280"/>
        <end position="323"/>
    </location>
</feature>
<evidence type="ECO:0000256" key="1">
    <source>
        <dbReference type="SAM" id="MobiDB-lite"/>
    </source>
</evidence>
<dbReference type="EMBL" id="JAKUCV010000552">
    <property type="protein sequence ID" value="KAJ4849585.1"/>
    <property type="molecule type" value="Genomic_DNA"/>
</dbReference>